<dbReference type="AlphaFoldDB" id="A0A7X6IBX6"/>
<accession>A0A7X6IBX6</accession>
<dbReference type="InterPro" id="IPR029035">
    <property type="entry name" value="DHS-like_NAD/FAD-binding_dom"/>
</dbReference>
<dbReference type="SUPFAM" id="SSF52467">
    <property type="entry name" value="DHS-like NAD/FAD-binding domain"/>
    <property type="match status" value="1"/>
</dbReference>
<evidence type="ECO:0000313" key="2">
    <source>
        <dbReference type="Proteomes" id="UP000534783"/>
    </source>
</evidence>
<sequence length="341" mass="39087">MLAYRMIPPEYTEEYEIKHVSFGRPHVVLLGAGASYAAFPNGDKNGRKLPLLKDFVEVIGLEHLMSEANIQLPFDDFEAIYSRIALDPDLTSVKGRIDTAVYTYFESLELPEGPTLYDHLILSLRRKDVIATFNWDPFLWNACHRNRSTASPPSILFLHGSVAIGRCDNCKIVLSRSQVHCKCGRAIEPVPILFPVTKKNYNSDAAIAAHWRNLQRALKECWAFTIFGYSAPKTDVEAVALLKEGWGRVNDRNLEEIEIIDIKNEDSLRASWDQFIHTHHYTVKRSYFESWLAEHPRRSCEAIWAQNMDCMFIQPFTPPRNSSFEQLHAWFKPRIDAESAG</sequence>
<evidence type="ECO:0008006" key="3">
    <source>
        <dbReference type="Google" id="ProtNLM"/>
    </source>
</evidence>
<proteinExistence type="predicted"/>
<gene>
    <name evidence="1" type="ORF">MNODULE_14245</name>
</gene>
<organism evidence="1 2">
    <name type="scientific">Candidatus Manganitrophus noduliformans</name>
    <dbReference type="NCBI Taxonomy" id="2606439"/>
    <lineage>
        <taxon>Bacteria</taxon>
        <taxon>Pseudomonadati</taxon>
        <taxon>Nitrospirota</taxon>
        <taxon>Nitrospiria</taxon>
        <taxon>Candidatus Troglogloeales</taxon>
        <taxon>Candidatus Manganitrophaceae</taxon>
        <taxon>Candidatus Manganitrophus</taxon>
    </lineage>
</organism>
<keyword evidence="2" id="KW-1185">Reference proteome</keyword>
<reference evidence="1 2" key="1">
    <citation type="journal article" date="2020" name="Nature">
        <title>Bacterial chemolithoautotrophy via manganese oxidation.</title>
        <authorList>
            <person name="Yu H."/>
            <person name="Leadbetter J.R."/>
        </authorList>
    </citation>
    <scope>NUCLEOTIDE SEQUENCE [LARGE SCALE GENOMIC DNA]</scope>
    <source>
        <strain evidence="1 2">Mn-1</strain>
    </source>
</reference>
<evidence type="ECO:0000313" key="1">
    <source>
        <dbReference type="EMBL" id="NKE71905.1"/>
    </source>
</evidence>
<dbReference type="EMBL" id="VTOW01000002">
    <property type="protein sequence ID" value="NKE71905.1"/>
    <property type="molecule type" value="Genomic_DNA"/>
</dbReference>
<protein>
    <recommendedName>
        <fullName evidence="3">SIR2-like domain-containing protein</fullName>
    </recommendedName>
</protein>
<dbReference type="RefSeq" id="WP_168060959.1">
    <property type="nucleotide sequence ID" value="NZ_VTOW01000002.1"/>
</dbReference>
<name>A0A7X6IBX6_9BACT</name>
<dbReference type="Proteomes" id="UP000534783">
    <property type="component" value="Unassembled WGS sequence"/>
</dbReference>
<comment type="caution">
    <text evidence="1">The sequence shown here is derived from an EMBL/GenBank/DDBJ whole genome shotgun (WGS) entry which is preliminary data.</text>
</comment>